<name>A0A948TM39_9BACT</name>
<dbReference type="GO" id="GO:0045892">
    <property type="term" value="P:negative regulation of DNA-templated transcription"/>
    <property type="evidence" value="ECO:0007669"/>
    <property type="project" value="TreeGrafter"/>
</dbReference>
<organism evidence="2 3">
    <name type="scientific">Candidatus Phocaeicola excrementipullorum</name>
    <dbReference type="NCBI Taxonomy" id="2838731"/>
    <lineage>
        <taxon>Bacteria</taxon>
        <taxon>Pseudomonadati</taxon>
        <taxon>Bacteroidota</taxon>
        <taxon>Bacteroidia</taxon>
        <taxon>Bacteroidales</taxon>
        <taxon>Bacteroidaceae</taxon>
        <taxon>Phocaeicola</taxon>
    </lineage>
</organism>
<dbReference type="InterPro" id="IPR036388">
    <property type="entry name" value="WH-like_DNA-bd_sf"/>
</dbReference>
<dbReference type="SUPFAM" id="SSF46785">
    <property type="entry name" value="Winged helix' DNA-binding domain"/>
    <property type="match status" value="1"/>
</dbReference>
<feature type="binding site" evidence="1">
    <location>
        <position position="136"/>
    </location>
    <ligand>
        <name>Zn(2+)</name>
        <dbReference type="ChEBI" id="CHEBI:29105"/>
    </ligand>
</feature>
<comment type="caution">
    <text evidence="2">The sequence shown here is derived from an EMBL/GenBank/DDBJ whole genome shotgun (WGS) entry which is preliminary data.</text>
</comment>
<sequence>MKAEHYIPILEDAGIRPTSTRLLIYDAICKKSDTFSLTSLEDELQSIDKSVIFRTLSLFHERHLIHSVDDGSGLHKYCLCHNHGHCSSEEAHCHFFCEKCRKTYCLSEDSIPPVHIPEGFIANKTNYIVKGICAQCAKKTSQHLK</sequence>
<accession>A0A948TM39</accession>
<protein>
    <submittedName>
        <fullName evidence="2">Transcriptional repressor</fullName>
    </submittedName>
</protein>
<dbReference type="Gene3D" id="1.10.10.10">
    <property type="entry name" value="Winged helix-like DNA-binding domain superfamily/Winged helix DNA-binding domain"/>
    <property type="match status" value="1"/>
</dbReference>
<evidence type="ECO:0000313" key="3">
    <source>
        <dbReference type="Proteomes" id="UP000784286"/>
    </source>
</evidence>
<proteinExistence type="predicted"/>
<dbReference type="Proteomes" id="UP000784286">
    <property type="component" value="Unassembled WGS sequence"/>
</dbReference>
<comment type="cofactor">
    <cofactor evidence="1">
        <name>Zn(2+)</name>
        <dbReference type="ChEBI" id="CHEBI:29105"/>
    </cofactor>
    <text evidence="1">Binds 1 zinc ion per subunit.</text>
</comment>
<dbReference type="PANTHER" id="PTHR33202">
    <property type="entry name" value="ZINC UPTAKE REGULATION PROTEIN"/>
    <property type="match status" value="1"/>
</dbReference>
<keyword evidence="1" id="KW-0862">Zinc</keyword>
<dbReference type="PANTHER" id="PTHR33202:SF22">
    <property type="entry name" value="HYDROGEN PEROXIDE SENSITIVE REPRESSOR"/>
    <property type="match status" value="1"/>
</dbReference>
<keyword evidence="1" id="KW-0479">Metal-binding</keyword>
<feature type="binding site" evidence="1">
    <location>
        <position position="133"/>
    </location>
    <ligand>
        <name>Zn(2+)</name>
        <dbReference type="ChEBI" id="CHEBI:29105"/>
    </ligand>
</feature>
<dbReference type="AlphaFoldDB" id="A0A948TM39"/>
<gene>
    <name evidence="2" type="ORF">H9928_05080</name>
</gene>
<evidence type="ECO:0000313" key="2">
    <source>
        <dbReference type="EMBL" id="MBU3855921.1"/>
    </source>
</evidence>
<dbReference type="GO" id="GO:1900376">
    <property type="term" value="P:regulation of secondary metabolite biosynthetic process"/>
    <property type="evidence" value="ECO:0007669"/>
    <property type="project" value="TreeGrafter"/>
</dbReference>
<dbReference type="InterPro" id="IPR002481">
    <property type="entry name" value="FUR"/>
</dbReference>
<evidence type="ECO:0000256" key="1">
    <source>
        <dbReference type="PIRSR" id="PIRSR602481-1"/>
    </source>
</evidence>
<dbReference type="GO" id="GO:0000976">
    <property type="term" value="F:transcription cis-regulatory region binding"/>
    <property type="evidence" value="ECO:0007669"/>
    <property type="project" value="TreeGrafter"/>
</dbReference>
<feature type="binding site" evidence="1">
    <location>
        <position position="97"/>
    </location>
    <ligand>
        <name>Zn(2+)</name>
        <dbReference type="ChEBI" id="CHEBI:29105"/>
    </ligand>
</feature>
<dbReference type="GO" id="GO:0008270">
    <property type="term" value="F:zinc ion binding"/>
    <property type="evidence" value="ECO:0007669"/>
    <property type="project" value="TreeGrafter"/>
</dbReference>
<feature type="binding site" evidence="1">
    <location>
        <position position="100"/>
    </location>
    <ligand>
        <name>Zn(2+)</name>
        <dbReference type="ChEBI" id="CHEBI:29105"/>
    </ligand>
</feature>
<reference evidence="2" key="2">
    <citation type="submission" date="2021-04" db="EMBL/GenBank/DDBJ databases">
        <authorList>
            <person name="Gilroy R."/>
        </authorList>
    </citation>
    <scope>NUCLEOTIDE SEQUENCE</scope>
    <source>
        <strain evidence="2">8470</strain>
    </source>
</reference>
<reference evidence="2" key="1">
    <citation type="journal article" date="2021" name="PeerJ">
        <title>Extensive microbial diversity within the chicken gut microbiome revealed by metagenomics and culture.</title>
        <authorList>
            <person name="Gilroy R."/>
            <person name="Ravi A."/>
            <person name="Getino M."/>
            <person name="Pursley I."/>
            <person name="Horton D.L."/>
            <person name="Alikhan N.F."/>
            <person name="Baker D."/>
            <person name="Gharbi K."/>
            <person name="Hall N."/>
            <person name="Watson M."/>
            <person name="Adriaenssens E.M."/>
            <person name="Foster-Nyarko E."/>
            <person name="Jarju S."/>
            <person name="Secka A."/>
            <person name="Antonio M."/>
            <person name="Oren A."/>
            <person name="Chaudhuri R.R."/>
            <person name="La Ragione R."/>
            <person name="Hildebrand F."/>
            <person name="Pallen M.J."/>
        </authorList>
    </citation>
    <scope>NUCLEOTIDE SEQUENCE</scope>
    <source>
        <strain evidence="2">8470</strain>
    </source>
</reference>
<dbReference type="EMBL" id="JAHLFJ010000047">
    <property type="protein sequence ID" value="MBU3855921.1"/>
    <property type="molecule type" value="Genomic_DNA"/>
</dbReference>
<dbReference type="InterPro" id="IPR036390">
    <property type="entry name" value="WH_DNA-bd_sf"/>
</dbReference>
<dbReference type="Pfam" id="PF01475">
    <property type="entry name" value="FUR"/>
    <property type="match status" value="1"/>
</dbReference>
<dbReference type="GO" id="GO:0003700">
    <property type="term" value="F:DNA-binding transcription factor activity"/>
    <property type="evidence" value="ECO:0007669"/>
    <property type="project" value="InterPro"/>
</dbReference>